<dbReference type="EMBL" id="JAIZAY010000003">
    <property type="protein sequence ID" value="KAJ8045495.1"/>
    <property type="molecule type" value="Genomic_DNA"/>
</dbReference>
<dbReference type="InterPro" id="IPR020568">
    <property type="entry name" value="Ribosomal_Su5_D2-typ_SF"/>
</dbReference>
<dbReference type="SMART" id="SM01340">
    <property type="entry name" value="DNA_mis_repair"/>
    <property type="match status" value="1"/>
</dbReference>
<comment type="similarity">
    <text evidence="1">Belongs to the DNA mismatch repair MutL/HexB family.</text>
</comment>
<evidence type="ECO:0000313" key="6">
    <source>
        <dbReference type="EMBL" id="KAJ8045495.1"/>
    </source>
</evidence>
<feature type="compositionally biased region" description="Basic and acidic residues" evidence="3">
    <location>
        <begin position="1329"/>
        <end position="1344"/>
    </location>
</feature>
<feature type="compositionally biased region" description="Basic and acidic residues" evidence="3">
    <location>
        <begin position="1476"/>
        <end position="1501"/>
    </location>
</feature>
<feature type="domain" description="DNA mismatch repair protein S5" evidence="5">
    <location>
        <begin position="216"/>
        <end position="362"/>
    </location>
</feature>
<dbReference type="Proteomes" id="UP001152320">
    <property type="component" value="Chromosome 3"/>
</dbReference>
<dbReference type="Gene3D" id="3.30.565.10">
    <property type="entry name" value="Histidine kinase-like ATPase, C-terminal domain"/>
    <property type="match status" value="1"/>
</dbReference>
<feature type="region of interest" description="Disordered" evidence="3">
    <location>
        <begin position="753"/>
        <end position="792"/>
    </location>
</feature>
<feature type="domain" description="MutL C-terminal dimerisation" evidence="4">
    <location>
        <begin position="1670"/>
        <end position="1864"/>
    </location>
</feature>
<dbReference type="SUPFAM" id="SSF118116">
    <property type="entry name" value="DNA mismatch repair protein MutL"/>
    <property type="match status" value="1"/>
</dbReference>
<dbReference type="OrthoDB" id="429932at2759"/>
<feature type="compositionally biased region" description="Basic and acidic residues" evidence="3">
    <location>
        <begin position="776"/>
        <end position="785"/>
    </location>
</feature>
<dbReference type="Gene3D" id="3.30.230.10">
    <property type="match status" value="1"/>
</dbReference>
<dbReference type="SUPFAM" id="SSF54211">
    <property type="entry name" value="Ribosomal protein S5 domain 2-like"/>
    <property type="match status" value="1"/>
</dbReference>
<dbReference type="SUPFAM" id="SSF55874">
    <property type="entry name" value="ATPase domain of HSP90 chaperone/DNA topoisomerase II/histidine kinase"/>
    <property type="match status" value="1"/>
</dbReference>
<feature type="compositionally biased region" description="Acidic residues" evidence="3">
    <location>
        <begin position="383"/>
        <end position="397"/>
    </location>
</feature>
<feature type="region of interest" description="Disordered" evidence="3">
    <location>
        <begin position="378"/>
        <end position="404"/>
    </location>
</feature>
<organism evidence="6 7">
    <name type="scientific">Holothuria leucospilota</name>
    <name type="common">Black long sea cucumber</name>
    <name type="synonym">Mertensiothuria leucospilota</name>
    <dbReference type="NCBI Taxonomy" id="206669"/>
    <lineage>
        <taxon>Eukaryota</taxon>
        <taxon>Metazoa</taxon>
        <taxon>Echinodermata</taxon>
        <taxon>Eleutherozoa</taxon>
        <taxon>Echinozoa</taxon>
        <taxon>Holothuroidea</taxon>
        <taxon>Aspidochirotacea</taxon>
        <taxon>Aspidochirotida</taxon>
        <taxon>Holothuriidae</taxon>
        <taxon>Holothuria</taxon>
    </lineage>
</organism>
<dbReference type="Gene3D" id="3.30.1540.20">
    <property type="entry name" value="MutL, C-terminal domain, dimerisation subdomain"/>
    <property type="match status" value="1"/>
</dbReference>
<evidence type="ECO:0000256" key="3">
    <source>
        <dbReference type="SAM" id="MobiDB-lite"/>
    </source>
</evidence>
<keyword evidence="2" id="KW-0227">DNA damage</keyword>
<feature type="region of interest" description="Disordered" evidence="3">
    <location>
        <begin position="293"/>
        <end position="313"/>
    </location>
</feature>
<evidence type="ECO:0000259" key="4">
    <source>
        <dbReference type="SMART" id="SM00853"/>
    </source>
</evidence>
<dbReference type="Pfam" id="PF13589">
    <property type="entry name" value="HATPase_c_3"/>
    <property type="match status" value="1"/>
</dbReference>
<dbReference type="InterPro" id="IPR042121">
    <property type="entry name" value="MutL_C_regsub"/>
</dbReference>
<dbReference type="InterPro" id="IPR037198">
    <property type="entry name" value="MutL_C_sf"/>
</dbReference>
<dbReference type="GO" id="GO:0030983">
    <property type="term" value="F:mismatched DNA binding"/>
    <property type="evidence" value="ECO:0007669"/>
    <property type="project" value="InterPro"/>
</dbReference>
<dbReference type="PANTHER" id="PTHR10073:SF47">
    <property type="entry name" value="DNA MISMATCH REPAIR PROTEIN MLH3"/>
    <property type="match status" value="1"/>
</dbReference>
<gene>
    <name evidence="6" type="ORF">HOLleu_08515</name>
</gene>
<dbReference type="InterPro" id="IPR014721">
    <property type="entry name" value="Ribsml_uS5_D2-typ_fold_subgr"/>
</dbReference>
<feature type="compositionally biased region" description="Polar residues" evidence="3">
    <location>
        <begin position="1516"/>
        <end position="1531"/>
    </location>
</feature>
<feature type="compositionally biased region" description="Polar residues" evidence="3">
    <location>
        <begin position="297"/>
        <end position="310"/>
    </location>
</feature>
<dbReference type="PANTHER" id="PTHR10073">
    <property type="entry name" value="DNA MISMATCH REPAIR PROTEIN MLH, PMS, MUTL"/>
    <property type="match status" value="1"/>
</dbReference>
<feature type="region of interest" description="Disordered" evidence="3">
    <location>
        <begin position="691"/>
        <end position="711"/>
    </location>
</feature>
<dbReference type="GO" id="GO:0006298">
    <property type="term" value="P:mismatch repair"/>
    <property type="evidence" value="ECO:0007669"/>
    <property type="project" value="InterPro"/>
</dbReference>
<evidence type="ECO:0000259" key="5">
    <source>
        <dbReference type="SMART" id="SM01340"/>
    </source>
</evidence>
<accession>A0A9Q1HH10</accession>
<dbReference type="GO" id="GO:0032300">
    <property type="term" value="C:mismatch repair complex"/>
    <property type="evidence" value="ECO:0007669"/>
    <property type="project" value="InterPro"/>
</dbReference>
<reference evidence="6" key="1">
    <citation type="submission" date="2021-10" db="EMBL/GenBank/DDBJ databases">
        <title>Tropical sea cucumber genome reveals ecological adaptation and Cuvierian tubules defense mechanism.</title>
        <authorList>
            <person name="Chen T."/>
        </authorList>
    </citation>
    <scope>NUCLEOTIDE SEQUENCE</scope>
    <source>
        <strain evidence="6">Nanhai2018</strain>
        <tissue evidence="6">Muscle</tissue>
    </source>
</reference>
<dbReference type="SMART" id="SM00853">
    <property type="entry name" value="MutL_C"/>
    <property type="match status" value="1"/>
</dbReference>
<dbReference type="GO" id="GO:0016887">
    <property type="term" value="F:ATP hydrolysis activity"/>
    <property type="evidence" value="ECO:0007669"/>
    <property type="project" value="InterPro"/>
</dbReference>
<proteinExistence type="inferred from homology"/>
<dbReference type="GO" id="GO:0140664">
    <property type="term" value="F:ATP-dependent DNA damage sensor activity"/>
    <property type="evidence" value="ECO:0007669"/>
    <property type="project" value="InterPro"/>
</dbReference>
<protein>
    <submittedName>
        <fullName evidence="6">DNA mismatch repair protein Mlh3</fullName>
    </submittedName>
</protein>
<name>A0A9Q1HH10_HOLLE</name>
<dbReference type="InterPro" id="IPR042120">
    <property type="entry name" value="MutL_C_dimsub"/>
</dbReference>
<evidence type="ECO:0000256" key="2">
    <source>
        <dbReference type="ARBA" id="ARBA00022763"/>
    </source>
</evidence>
<dbReference type="InterPro" id="IPR036890">
    <property type="entry name" value="HATPase_C_sf"/>
</dbReference>
<feature type="region of interest" description="Disordered" evidence="3">
    <location>
        <begin position="1470"/>
        <end position="1531"/>
    </location>
</feature>
<comment type="caution">
    <text evidence="6">The sequence shown here is derived from an EMBL/GenBank/DDBJ whole genome shotgun (WGS) entry which is preliminary data.</text>
</comment>
<keyword evidence="7" id="KW-1185">Reference proteome</keyword>
<dbReference type="GO" id="GO:0005524">
    <property type="term" value="F:ATP binding"/>
    <property type="evidence" value="ECO:0007669"/>
    <property type="project" value="InterPro"/>
</dbReference>
<evidence type="ECO:0000313" key="7">
    <source>
        <dbReference type="Proteomes" id="UP001152320"/>
    </source>
</evidence>
<dbReference type="InterPro" id="IPR038973">
    <property type="entry name" value="MutL/Mlh/Pms-like"/>
</dbReference>
<feature type="region of interest" description="Disordered" evidence="3">
    <location>
        <begin position="1273"/>
        <end position="1298"/>
    </location>
</feature>
<dbReference type="InterPro" id="IPR014790">
    <property type="entry name" value="MutL_C"/>
</dbReference>
<dbReference type="InterPro" id="IPR013507">
    <property type="entry name" value="DNA_mismatch_S5_2-like"/>
</dbReference>
<feature type="region of interest" description="Disordered" evidence="3">
    <location>
        <begin position="1318"/>
        <end position="1350"/>
    </location>
</feature>
<sequence length="1937" mass="216452">MQGHRHVLPLKSEVISSLRSSLSTPSLSQCIEELVLNSLDARATCIAVRVDLENYRIQVVDNGCGIVSSDLTLVGQRYATSKCYGLEDLNTLAFFGFRGEFLASLSNISSVLEVISRPKGTKTTFSKLFQKGEVYEISEAKERRPSHGSTVTAYNVFYNLPVRQKKISVALDLEKIRKRLEAFAIIHHNVSFSLRDDLSGSKIFQTHNTLSPKSAFGFLFGHPKANNLKEIANTYRNFSVSGYLGTEGHANKNLQYIYVNKQLVLKTKLHKLVNHFLSRSLLLKPSKFGKSPDSPITLDSSSHCQQSSPPKGQGENAIFILDIRCLRSEYDIQYDNHKTFLEFQDWKGVSICLEQALQQFLVNENLCLISEEGKDTKKKDEACIEDSSEESLSESEEVLSQPPPAQLAKLQKYGYNISTRNCTNNLQSRVVTRAHLRGKAKTYNEDKKEHKANNNIANESVDSEDLEEAPTKFKTNSDSGELHSSNLLLLNDDESFTDNTKEIQQCTDTVQTKLPQKDEETMKAEAEEERDSRVLIPEVSSYSKSTIQEDSESIPLIMPSCASTLSAGGESSLKISEDRCMDKQTLGQETTLLSQDDCAGDGHNKISEKGGQLHKKNADNVSCLYAHEILASVESASCCNSRKGPIKCGPTMSSASSRSISVAAARDKAIPATTRGEVSFGFEQVGGSCTEDNFSQSKEDSNQESLSEAKATVNEEDTCMVICEADSHKSHSPVHVKKTVRFKSLEGSNQNSYIQKVPLSQKKHEVGRSNDSVQDNGRKPQREECSQDENTAGIEIQETSTYTSSLQRFKNGLKSRPVNVASNLAAKISDALNKAKAQNAIFCTNSINRDTTSHLSRMRSHFFPVTENNLPVDIRDAPSIRLSQKLAWLKKCKPSEKADNFTKLKEDSLSLEQSLVKDFYSERKTLSGIQRKGTNEYKEMVGCQRRCKVDEISDVCISQTSVSSRTSEQMNRSETLQGGRNMLCRIQNFSCSDLTSLSSECSPCQSNSGKDVEAPVFSDQRQIYSGHFTQESSDSLLVNRALPKCFEVHGDLQEKPVFKHTNSTTETNLDCRLCNHGFMSTESFIQPARDLLPCKNQPSANVSEDLLATCSCKDFVDKSEINKGNFVDGVEEDMFQDHQKYFDRGLSVSSEEIMLAKSYTSQQSSCKVATSGYNGNSLNGSMASSDVKAISEARHKEILSMIDNPSLLSPEKEKQVNNDMFSPLISDRGNEVPFSSYKDSPFKKMPSTQPFHVQNSPVEGVKDSERQIETFGQFTSQKEDNEEEDKSLKMGHVNPNEPCELQTVENEKRLNTFSEVLPTIQGEELTSSSKDKQSSQERNGERSPCHMGMNWNMYDEDNTDLLTVLKEPSKPHASKIRSDVENKSLFCRKDTQLQTDEVVTDVIEREGPLNDGKVTSLQGGEPCLYSLDTVRKDDFKITDRSEASTRVILREDHTIALEKTNFEHPLQQNMISNESNKSDGRLETSTEKTVEAGVHNQKECDPPSQQNPAREKVAQPCSTEVSSTTEGQGLGSTVNTLAMKKVSNPVPWELYWFLPKTAKAFFPRPLQDRHPAPDKTASLQSANLLDEFLKEENETAALQSKWKYGIPHIEKEDCRSFDELFDNWQNPVFKTNDADVPDSSATRSISATVKVHNSLHPYQFTKEIFETIEIIGQLDKKFIVCLVSTSCQKRTETKPHLLVLIDQHAAHERIRLEQLTQDAYVNSNDDSDSEDTSSSYLQDTTVPYLRSCRVIPPIPINITDEECRLAQAFSQKLKRFGVTVSISKRRKDYRAEVTELPACMVEREANMVKKARQTVAADLAEALVQESILQLQDAAGSCASLPRTITKILNSQACRGAIKFGDPLTLDDILSLLSQLSECNLPFQCAHGRPSIIPLLDFNHLTAKLHSQDTHSHHPQVNLKRFMRKRIEMVDGDKTKT</sequence>
<evidence type="ECO:0000256" key="1">
    <source>
        <dbReference type="ARBA" id="ARBA00006082"/>
    </source>
</evidence>
<dbReference type="Gene3D" id="3.30.1370.100">
    <property type="entry name" value="MutL, C-terminal domain, regulatory subdomain"/>
    <property type="match status" value="1"/>
</dbReference>
<feature type="region of interest" description="Disordered" evidence="3">
    <location>
        <begin position="461"/>
        <end position="481"/>
    </location>
</feature>